<protein>
    <submittedName>
        <fullName evidence="2">Uncharacterized protein</fullName>
    </submittedName>
</protein>
<reference evidence="2 3" key="1">
    <citation type="submission" date="2018-07" db="EMBL/GenBank/DDBJ databases">
        <title>Genomic Encyclopedia of Type Strains, Phase IV (KMG-IV): sequencing the most valuable type-strain genomes for metagenomic binning, comparative biology and taxonomic classification.</title>
        <authorList>
            <person name="Goeker M."/>
        </authorList>
    </citation>
    <scope>NUCLEOTIDE SEQUENCE [LARGE SCALE GENOMIC DNA]</scope>
    <source>
        <strain evidence="2 3">DSM 27016</strain>
    </source>
</reference>
<gene>
    <name evidence="2" type="ORF">DFR58_13632</name>
</gene>
<dbReference type="Proteomes" id="UP000253034">
    <property type="component" value="Unassembled WGS sequence"/>
</dbReference>
<dbReference type="AlphaFoldDB" id="A0A369AM50"/>
<name>A0A369AM50_9FIRM</name>
<comment type="caution">
    <text evidence="2">The sequence shown here is derived from an EMBL/GenBank/DDBJ whole genome shotgun (WGS) entry which is preliminary data.</text>
</comment>
<feature type="transmembrane region" description="Helical" evidence="1">
    <location>
        <begin position="6"/>
        <end position="24"/>
    </location>
</feature>
<dbReference type="RefSeq" id="WP_114299913.1">
    <property type="nucleotide sequence ID" value="NZ_QPJT01000036.1"/>
</dbReference>
<keyword evidence="1" id="KW-0812">Transmembrane</keyword>
<organism evidence="2 3">
    <name type="scientific">Anaerobacterium chartisolvens</name>
    <dbReference type="NCBI Taxonomy" id="1297424"/>
    <lineage>
        <taxon>Bacteria</taxon>
        <taxon>Bacillati</taxon>
        <taxon>Bacillota</taxon>
        <taxon>Clostridia</taxon>
        <taxon>Eubacteriales</taxon>
        <taxon>Oscillospiraceae</taxon>
        <taxon>Anaerobacterium</taxon>
    </lineage>
</organism>
<keyword evidence="3" id="KW-1185">Reference proteome</keyword>
<proteinExistence type="predicted"/>
<evidence type="ECO:0000256" key="1">
    <source>
        <dbReference type="SAM" id="Phobius"/>
    </source>
</evidence>
<evidence type="ECO:0000313" key="3">
    <source>
        <dbReference type="Proteomes" id="UP000253034"/>
    </source>
</evidence>
<keyword evidence="1" id="KW-1133">Transmembrane helix</keyword>
<keyword evidence="1" id="KW-0472">Membrane</keyword>
<accession>A0A369AM50</accession>
<evidence type="ECO:0000313" key="2">
    <source>
        <dbReference type="EMBL" id="RCX09356.1"/>
    </source>
</evidence>
<dbReference type="EMBL" id="QPJT01000036">
    <property type="protein sequence ID" value="RCX09356.1"/>
    <property type="molecule type" value="Genomic_DNA"/>
</dbReference>
<sequence length="136" mass="15740">MKKKGIVTIIIILFIATIGIFASFDAIRYFMAKDIPADAQYTSIKEPRIDGELGLYYDNHHGRYWLFYIKSNRKKLVMYAGGVKGYVSVKAVGANKVEVYYDYLQDVDYPREDKRIIIDLSKNQTINVSVIRKLME</sequence>